<evidence type="ECO:0000256" key="6">
    <source>
        <dbReference type="RuleBase" id="RU004020"/>
    </source>
</evidence>
<reference evidence="9 10" key="1">
    <citation type="journal article" date="2015" name="Plant Cell">
        <title>Oil accumulation by the oleaginous diatom Fistulifera solaris as revealed by the genome and transcriptome.</title>
        <authorList>
            <person name="Tanaka T."/>
            <person name="Maeda Y."/>
            <person name="Veluchamy A."/>
            <person name="Tanaka M."/>
            <person name="Abida H."/>
            <person name="Marechal E."/>
            <person name="Bowler C."/>
            <person name="Muto M."/>
            <person name="Sunaga Y."/>
            <person name="Tanaka M."/>
            <person name="Yoshino T."/>
            <person name="Taniguchi T."/>
            <person name="Fukuda Y."/>
            <person name="Nemoto M."/>
            <person name="Matsumoto M."/>
            <person name="Wong P.S."/>
            <person name="Aburatani S."/>
            <person name="Fujibuchi W."/>
        </authorList>
    </citation>
    <scope>NUCLEOTIDE SEQUENCE [LARGE SCALE GENOMIC DNA]</scope>
    <source>
        <strain evidence="9 10">JPCC DA0580</strain>
    </source>
</reference>
<dbReference type="PANTHER" id="PTHR10015">
    <property type="entry name" value="HEAT SHOCK TRANSCRIPTION FACTOR"/>
    <property type="match status" value="1"/>
</dbReference>
<keyword evidence="9" id="KW-0346">Stress response</keyword>
<comment type="similarity">
    <text evidence="6">Belongs to the HSF family.</text>
</comment>
<dbReference type="FunFam" id="1.10.10.10:FF:000027">
    <property type="entry name" value="Heat shock transcription factor 1"/>
    <property type="match status" value="1"/>
</dbReference>
<dbReference type="Pfam" id="PF00447">
    <property type="entry name" value="HSF_DNA-bind"/>
    <property type="match status" value="1"/>
</dbReference>
<evidence type="ECO:0000313" key="9">
    <source>
        <dbReference type="EMBL" id="GAX09864.1"/>
    </source>
</evidence>
<organism evidence="9 10">
    <name type="scientific">Fistulifera solaris</name>
    <name type="common">Oleaginous diatom</name>
    <dbReference type="NCBI Taxonomy" id="1519565"/>
    <lineage>
        <taxon>Eukaryota</taxon>
        <taxon>Sar</taxon>
        <taxon>Stramenopiles</taxon>
        <taxon>Ochrophyta</taxon>
        <taxon>Bacillariophyta</taxon>
        <taxon>Bacillariophyceae</taxon>
        <taxon>Bacillariophycidae</taxon>
        <taxon>Naviculales</taxon>
        <taxon>Naviculaceae</taxon>
        <taxon>Fistulifera</taxon>
    </lineage>
</organism>
<evidence type="ECO:0000256" key="2">
    <source>
        <dbReference type="ARBA" id="ARBA00023015"/>
    </source>
</evidence>
<dbReference type="GO" id="GO:0003700">
    <property type="term" value="F:DNA-binding transcription factor activity"/>
    <property type="evidence" value="ECO:0007669"/>
    <property type="project" value="InterPro"/>
</dbReference>
<dbReference type="InterPro" id="IPR036390">
    <property type="entry name" value="WH_DNA-bd_sf"/>
</dbReference>
<dbReference type="EMBL" id="BDSP01000013">
    <property type="protein sequence ID" value="GAX09864.1"/>
    <property type="molecule type" value="Genomic_DNA"/>
</dbReference>
<proteinExistence type="inferred from homology"/>
<feature type="domain" description="HSF-type DNA-binding" evidence="8">
    <location>
        <begin position="32"/>
        <end position="138"/>
    </location>
</feature>
<protein>
    <submittedName>
        <fullName evidence="9">Heat shock transcription factor, other eukaryote</fullName>
    </submittedName>
</protein>
<name>A0A1Z5J793_FISSO</name>
<dbReference type="PRINTS" id="PR00056">
    <property type="entry name" value="HSFDOMAIN"/>
</dbReference>
<evidence type="ECO:0000256" key="1">
    <source>
        <dbReference type="ARBA" id="ARBA00004123"/>
    </source>
</evidence>
<feature type="region of interest" description="Disordered" evidence="7">
    <location>
        <begin position="1"/>
        <end position="28"/>
    </location>
</feature>
<dbReference type="InParanoid" id="A0A1Z5J793"/>
<evidence type="ECO:0000259" key="8">
    <source>
        <dbReference type="SMART" id="SM00415"/>
    </source>
</evidence>
<dbReference type="GO" id="GO:0043565">
    <property type="term" value="F:sequence-specific DNA binding"/>
    <property type="evidence" value="ECO:0007669"/>
    <property type="project" value="InterPro"/>
</dbReference>
<dbReference type="InterPro" id="IPR036388">
    <property type="entry name" value="WH-like_DNA-bd_sf"/>
</dbReference>
<accession>A0A1Z5J793</accession>
<evidence type="ECO:0000256" key="7">
    <source>
        <dbReference type="SAM" id="MobiDB-lite"/>
    </source>
</evidence>
<keyword evidence="3" id="KW-0238">DNA-binding</keyword>
<dbReference type="Proteomes" id="UP000198406">
    <property type="component" value="Unassembled WGS sequence"/>
</dbReference>
<evidence type="ECO:0000256" key="3">
    <source>
        <dbReference type="ARBA" id="ARBA00023125"/>
    </source>
</evidence>
<dbReference type="OrthoDB" id="46489at2759"/>
<gene>
    <name evidence="9" type="ORF">FisN_11Lh156</name>
</gene>
<keyword evidence="4" id="KW-0804">Transcription</keyword>
<dbReference type="InterPro" id="IPR000232">
    <property type="entry name" value="HSF_DNA-bd"/>
</dbReference>
<comment type="subcellular location">
    <subcellularLocation>
        <location evidence="1">Nucleus</location>
    </subcellularLocation>
</comment>
<dbReference type="GO" id="GO:0005634">
    <property type="term" value="C:nucleus"/>
    <property type="evidence" value="ECO:0007669"/>
    <property type="project" value="UniProtKB-SubCell"/>
</dbReference>
<dbReference type="PANTHER" id="PTHR10015:SF206">
    <property type="entry name" value="HSF-TYPE DNA-BINDING DOMAIN-CONTAINING PROTEIN"/>
    <property type="match status" value="1"/>
</dbReference>
<dbReference type="SUPFAM" id="SSF46785">
    <property type="entry name" value="Winged helix' DNA-binding domain"/>
    <property type="match status" value="1"/>
</dbReference>
<keyword evidence="2" id="KW-0805">Transcription regulation</keyword>
<keyword evidence="5" id="KW-0539">Nucleus</keyword>
<dbReference type="SMART" id="SM00415">
    <property type="entry name" value="HSF"/>
    <property type="match status" value="1"/>
</dbReference>
<evidence type="ECO:0000256" key="5">
    <source>
        <dbReference type="ARBA" id="ARBA00023242"/>
    </source>
</evidence>
<evidence type="ECO:0000256" key="4">
    <source>
        <dbReference type="ARBA" id="ARBA00023163"/>
    </source>
</evidence>
<sequence length="325" mass="37236">MEPFLMQQPNQINGAKNKKRTNRPAKKEVNPTAPVFLRKTFELVNSCDPSVASWADDGLTFVVKDTTRFQTDFIPKFFKHNNFSSFVRQLNFYGFHKIRSDPIRLKDAENCEESKYWRFHHDNFRRGRPDLLSEIRKSNHTEAADKQEVEQLRNEVCILRDQLGHTSLELEGLKALVGRVLQEYGGQPLMKKQKVEPMEHLTSVSYSTFPAPTSSGEVYKIQPLDVESELQPYVPFSHQEPSYMPDEQTQMVDNCLDFSGTHVPSMPTATLSTTMERVESTGAASMTSHDEAVLTSLFALDPLEEIKVLESEQPEMVDPMRFNEI</sequence>
<dbReference type="AlphaFoldDB" id="A0A1Z5J793"/>
<keyword evidence="10" id="KW-1185">Reference proteome</keyword>
<evidence type="ECO:0000313" key="10">
    <source>
        <dbReference type="Proteomes" id="UP000198406"/>
    </source>
</evidence>
<comment type="caution">
    <text evidence="9">The sequence shown here is derived from an EMBL/GenBank/DDBJ whole genome shotgun (WGS) entry which is preliminary data.</text>
</comment>
<dbReference type="Gene3D" id="1.10.10.10">
    <property type="entry name" value="Winged helix-like DNA-binding domain superfamily/Winged helix DNA-binding domain"/>
    <property type="match status" value="1"/>
</dbReference>